<dbReference type="InterPro" id="IPR050331">
    <property type="entry name" value="Zinc_finger"/>
</dbReference>
<feature type="domain" description="C2H2-type" evidence="11">
    <location>
        <begin position="224"/>
        <end position="251"/>
    </location>
</feature>
<evidence type="ECO:0000259" key="11">
    <source>
        <dbReference type="PROSITE" id="PS50157"/>
    </source>
</evidence>
<dbReference type="SUPFAM" id="SSF57667">
    <property type="entry name" value="beta-beta-alpha zinc fingers"/>
    <property type="match status" value="3"/>
</dbReference>
<dbReference type="GO" id="GO:0010468">
    <property type="term" value="P:regulation of gene expression"/>
    <property type="evidence" value="ECO:0007669"/>
    <property type="project" value="UniProtKB-ARBA"/>
</dbReference>
<evidence type="ECO:0000256" key="7">
    <source>
        <dbReference type="ARBA" id="ARBA00023125"/>
    </source>
</evidence>
<evidence type="ECO:0000256" key="3">
    <source>
        <dbReference type="ARBA" id="ARBA00022737"/>
    </source>
</evidence>
<dbReference type="Proteomes" id="UP000027135">
    <property type="component" value="Unassembled WGS sequence"/>
</dbReference>
<evidence type="ECO:0000256" key="8">
    <source>
        <dbReference type="ARBA" id="ARBA00023163"/>
    </source>
</evidence>
<dbReference type="EMBL" id="KK852818">
    <property type="protein sequence ID" value="KDR15713.1"/>
    <property type="molecule type" value="Genomic_DNA"/>
</dbReference>
<dbReference type="GO" id="GO:0008270">
    <property type="term" value="F:zinc ion binding"/>
    <property type="evidence" value="ECO:0007669"/>
    <property type="project" value="UniProtKB-KW"/>
</dbReference>
<dbReference type="PROSITE" id="PS50157">
    <property type="entry name" value="ZINC_FINGER_C2H2_2"/>
    <property type="match status" value="5"/>
</dbReference>
<evidence type="ECO:0000256" key="9">
    <source>
        <dbReference type="ARBA" id="ARBA00023242"/>
    </source>
</evidence>
<dbReference type="PANTHER" id="PTHR16515:SF49">
    <property type="entry name" value="GASTRULA ZINC FINGER PROTEIN XLCGF49.1-LIKE-RELATED"/>
    <property type="match status" value="1"/>
</dbReference>
<dbReference type="SMART" id="SM00355">
    <property type="entry name" value="ZnF_C2H2"/>
    <property type="match status" value="5"/>
</dbReference>
<dbReference type="Gene3D" id="3.30.160.60">
    <property type="entry name" value="Classic Zinc Finger"/>
    <property type="match status" value="5"/>
</dbReference>
<dbReference type="GO" id="GO:0003677">
    <property type="term" value="F:DNA binding"/>
    <property type="evidence" value="ECO:0007669"/>
    <property type="project" value="UniProtKB-KW"/>
</dbReference>
<keyword evidence="9" id="KW-0539">Nucleus</keyword>
<dbReference type="PANTHER" id="PTHR16515">
    <property type="entry name" value="PR DOMAIN ZINC FINGER PROTEIN"/>
    <property type="match status" value="1"/>
</dbReference>
<keyword evidence="13" id="KW-1185">Reference proteome</keyword>
<feature type="domain" description="C2H2-type" evidence="11">
    <location>
        <begin position="308"/>
        <end position="329"/>
    </location>
</feature>
<feature type="domain" description="C2H2-type" evidence="11">
    <location>
        <begin position="196"/>
        <end position="223"/>
    </location>
</feature>
<dbReference type="InParanoid" id="A0A067QZ73"/>
<protein>
    <recommendedName>
        <fullName evidence="11">C2H2-type domain-containing protein</fullName>
    </recommendedName>
</protein>
<evidence type="ECO:0000256" key="5">
    <source>
        <dbReference type="ARBA" id="ARBA00022833"/>
    </source>
</evidence>
<name>A0A067QZ73_ZOONE</name>
<keyword evidence="5" id="KW-0862">Zinc</keyword>
<accession>A0A067QZ73</accession>
<keyword evidence="2" id="KW-0479">Metal-binding</keyword>
<keyword evidence="4 10" id="KW-0863">Zinc-finger</keyword>
<dbReference type="FunFam" id="3.30.160.60:FF:000787">
    <property type="entry name" value="Zinc finger protein 784"/>
    <property type="match status" value="1"/>
</dbReference>
<dbReference type="Pfam" id="PF00096">
    <property type="entry name" value="zf-C2H2"/>
    <property type="match status" value="5"/>
</dbReference>
<comment type="subcellular location">
    <subcellularLocation>
        <location evidence="1">Nucleus</location>
    </subcellularLocation>
</comment>
<gene>
    <name evidence="12" type="ORF">L798_09790</name>
</gene>
<proteinExistence type="predicted"/>
<keyword evidence="7" id="KW-0238">DNA-binding</keyword>
<dbReference type="AlphaFoldDB" id="A0A067QZ73"/>
<dbReference type="OrthoDB" id="8113227at2759"/>
<dbReference type="FunFam" id="3.30.160.60:FF:000264">
    <property type="entry name" value="Zinc finger protein 236"/>
    <property type="match status" value="1"/>
</dbReference>
<feature type="domain" description="C2H2-type" evidence="11">
    <location>
        <begin position="252"/>
        <end position="279"/>
    </location>
</feature>
<reference evidence="12 13" key="1">
    <citation type="journal article" date="2014" name="Nat. Commun.">
        <title>Molecular traces of alternative social organization in a termite genome.</title>
        <authorList>
            <person name="Terrapon N."/>
            <person name="Li C."/>
            <person name="Robertson H.M."/>
            <person name="Ji L."/>
            <person name="Meng X."/>
            <person name="Booth W."/>
            <person name="Chen Z."/>
            <person name="Childers C.P."/>
            <person name="Glastad K.M."/>
            <person name="Gokhale K."/>
            <person name="Gowin J."/>
            <person name="Gronenberg W."/>
            <person name="Hermansen R.A."/>
            <person name="Hu H."/>
            <person name="Hunt B.G."/>
            <person name="Huylmans A.K."/>
            <person name="Khalil S.M."/>
            <person name="Mitchell R.D."/>
            <person name="Munoz-Torres M.C."/>
            <person name="Mustard J.A."/>
            <person name="Pan H."/>
            <person name="Reese J.T."/>
            <person name="Scharf M.E."/>
            <person name="Sun F."/>
            <person name="Vogel H."/>
            <person name="Xiao J."/>
            <person name="Yang W."/>
            <person name="Yang Z."/>
            <person name="Yang Z."/>
            <person name="Zhou J."/>
            <person name="Zhu J."/>
            <person name="Brent C.S."/>
            <person name="Elsik C.G."/>
            <person name="Goodisman M.A."/>
            <person name="Liberles D.A."/>
            <person name="Roe R.M."/>
            <person name="Vargo E.L."/>
            <person name="Vilcinskas A."/>
            <person name="Wang J."/>
            <person name="Bornberg-Bauer E."/>
            <person name="Korb J."/>
            <person name="Zhang G."/>
            <person name="Liebig J."/>
        </authorList>
    </citation>
    <scope>NUCLEOTIDE SEQUENCE [LARGE SCALE GENOMIC DNA]</scope>
    <source>
        <tissue evidence="12">Whole organism</tissue>
    </source>
</reference>
<keyword evidence="3" id="KW-0677">Repeat</keyword>
<evidence type="ECO:0000256" key="10">
    <source>
        <dbReference type="PROSITE-ProRule" id="PRU00042"/>
    </source>
</evidence>
<dbReference type="eggNOG" id="KOG1721">
    <property type="taxonomic scope" value="Eukaryota"/>
</dbReference>
<dbReference type="FunFam" id="3.30.160.60:FF:000744">
    <property type="entry name" value="zinc finger E-box-binding homeobox 1"/>
    <property type="match status" value="1"/>
</dbReference>
<evidence type="ECO:0000256" key="1">
    <source>
        <dbReference type="ARBA" id="ARBA00004123"/>
    </source>
</evidence>
<dbReference type="InterPro" id="IPR036236">
    <property type="entry name" value="Znf_C2H2_sf"/>
</dbReference>
<evidence type="ECO:0000313" key="12">
    <source>
        <dbReference type="EMBL" id="KDR15713.1"/>
    </source>
</evidence>
<dbReference type="InterPro" id="IPR013087">
    <property type="entry name" value="Znf_C2H2_type"/>
</dbReference>
<organism evidence="12 13">
    <name type="scientific">Zootermopsis nevadensis</name>
    <name type="common">Dampwood termite</name>
    <dbReference type="NCBI Taxonomy" id="136037"/>
    <lineage>
        <taxon>Eukaryota</taxon>
        <taxon>Metazoa</taxon>
        <taxon>Ecdysozoa</taxon>
        <taxon>Arthropoda</taxon>
        <taxon>Hexapoda</taxon>
        <taxon>Insecta</taxon>
        <taxon>Pterygota</taxon>
        <taxon>Neoptera</taxon>
        <taxon>Polyneoptera</taxon>
        <taxon>Dictyoptera</taxon>
        <taxon>Blattodea</taxon>
        <taxon>Blattoidea</taxon>
        <taxon>Termitoidae</taxon>
        <taxon>Termopsidae</taxon>
        <taxon>Zootermopsis</taxon>
    </lineage>
</organism>
<evidence type="ECO:0000256" key="2">
    <source>
        <dbReference type="ARBA" id="ARBA00022723"/>
    </source>
</evidence>
<dbReference type="PROSITE" id="PS00028">
    <property type="entry name" value="ZINC_FINGER_C2H2_1"/>
    <property type="match status" value="4"/>
</dbReference>
<sequence>MNTNINSSLTEVYLVMEFCSWSDNPVDSVHNMDPIKEEIDSDSDVLPLFTVVNIKTEPETILEEDSELETRAGAFNENTSTERSSILAAMRKAMSEGVISETHLGPSSANDLEFCEDTVVHRDSPKADASNKEQEVSLQTLEEFAVCQDDSVGDSSSTQVDFNFPAKQEFPVESFPNSLTGKCDKSCQTAREIEYYKCKVCKKVFPTKKYLMLHILTHTEKNPYKCDMCSKTFLHSGNLARHRRSHKGEKPYTCDLCKTNFSRRETLQRHFRTHTREKPFKCEICNKAFSDSGYLVTHRRTHTGEKPYKCEMCNKEFTQGGNLTRHRSTSGVCKVLGTKLLC</sequence>
<feature type="domain" description="C2H2-type" evidence="11">
    <location>
        <begin position="280"/>
        <end position="307"/>
    </location>
</feature>
<keyword evidence="8" id="KW-0804">Transcription</keyword>
<dbReference type="FunFam" id="3.30.160.60:FF:000925">
    <property type="entry name" value="Zinc finger protein 668"/>
    <property type="match status" value="1"/>
</dbReference>
<dbReference type="GO" id="GO:0005634">
    <property type="term" value="C:nucleus"/>
    <property type="evidence" value="ECO:0007669"/>
    <property type="project" value="UniProtKB-SubCell"/>
</dbReference>
<evidence type="ECO:0000313" key="13">
    <source>
        <dbReference type="Proteomes" id="UP000027135"/>
    </source>
</evidence>
<keyword evidence="6" id="KW-0805">Transcription regulation</keyword>
<evidence type="ECO:0000256" key="6">
    <source>
        <dbReference type="ARBA" id="ARBA00023015"/>
    </source>
</evidence>
<evidence type="ECO:0000256" key="4">
    <source>
        <dbReference type="ARBA" id="ARBA00022771"/>
    </source>
</evidence>